<sequence length="529" mass="60948">MVDENVVYLKYSYWDDYGYCTTFTAYLKNEEIGVVKIGCKSLSSRVPQGLSVNGFSSYSISSLIPLDMELDRLEDDLFSLGQDINYYQKINELFPDDNDEYLSKMNDLASSYESFKSLYDKREPCLISSLMRNLHYSNVEQFHRITKGEAELTDYRFSFNYLNEKIDIDVTPNSRPPSNIHVLIGRNGVGKTWLLHNMVISLLENSNINVELDRSEKYSISNDFTISCPKDSFAGIIGLSFSVFDDALAIDIKSEKDVDIKQVDDFRKKYKYIGLVDKTQRNGKIKTKSVDDLSFEFHKTLKKIKKSKHKIAIYLETCTYLNSDPMFSDNQFIDVLKSFLLKKDSSVDAHEELLKQDIMIPEIEKYFKKLSSGHMIIILSLTLLSESIYEKTIVLIDEPETHLHPPLLSTYIRALSYLLIKKNAVAIIATHSPIVLQEVPQMCVNKIDRQGKYMQFKNVETQTFATSIDTLTREVFGLEVVKTGFYQLIEKELGRNFDDSYEKFEGNLGFLGQILMQSLLKKRESDEKN</sequence>
<proteinExistence type="predicted"/>
<dbReference type="Gene3D" id="3.40.50.300">
    <property type="entry name" value="P-loop containing nucleotide triphosphate hydrolases"/>
    <property type="match status" value="1"/>
</dbReference>
<dbReference type="InterPro" id="IPR003959">
    <property type="entry name" value="ATPase_AAA_core"/>
</dbReference>
<organism evidence="2 3">
    <name type="scientific">Paenibacillus vini</name>
    <dbReference type="NCBI Taxonomy" id="1476024"/>
    <lineage>
        <taxon>Bacteria</taxon>
        <taxon>Bacillati</taxon>
        <taxon>Bacillota</taxon>
        <taxon>Bacilli</taxon>
        <taxon>Bacillales</taxon>
        <taxon>Paenibacillaceae</taxon>
        <taxon>Paenibacillus</taxon>
    </lineage>
</organism>
<dbReference type="InterPro" id="IPR051396">
    <property type="entry name" value="Bact_Antivir_Def_Nuclease"/>
</dbReference>
<dbReference type="Proteomes" id="UP000679992">
    <property type="component" value="Unassembled WGS sequence"/>
</dbReference>
<evidence type="ECO:0000313" key="2">
    <source>
        <dbReference type="EMBL" id="GIP52914.1"/>
    </source>
</evidence>
<evidence type="ECO:0000313" key="3">
    <source>
        <dbReference type="Proteomes" id="UP000679992"/>
    </source>
</evidence>
<dbReference type="PANTHER" id="PTHR43581:SF4">
    <property type="entry name" value="ATP_GTP PHOSPHATASE"/>
    <property type="match status" value="1"/>
</dbReference>
<reference evidence="2 3" key="1">
    <citation type="submission" date="2021-03" db="EMBL/GenBank/DDBJ databases">
        <title>Antimicrobial resistance genes in bacteria isolated from Japanese honey, and their potential for conferring macrolide and lincosamide resistance in the American foulbrood pathogen Paenibacillus larvae.</title>
        <authorList>
            <person name="Okamoto M."/>
            <person name="Kumagai M."/>
            <person name="Kanamori H."/>
            <person name="Takamatsu D."/>
        </authorList>
    </citation>
    <scope>NUCLEOTIDE SEQUENCE [LARGE SCALE GENOMIC DNA]</scope>
    <source>
        <strain evidence="2 3">J42TS3</strain>
    </source>
</reference>
<dbReference type="PANTHER" id="PTHR43581">
    <property type="entry name" value="ATP/GTP PHOSPHATASE"/>
    <property type="match status" value="1"/>
</dbReference>
<keyword evidence="3" id="KW-1185">Reference proteome</keyword>
<feature type="domain" description="ATPase AAA-type core" evidence="1">
    <location>
        <begin position="369"/>
        <end position="436"/>
    </location>
</feature>
<gene>
    <name evidence="2" type="ORF">J42TS3_19490</name>
</gene>
<comment type="caution">
    <text evidence="2">The sequence shown here is derived from an EMBL/GenBank/DDBJ whole genome shotgun (WGS) entry which is preliminary data.</text>
</comment>
<dbReference type="InterPro" id="IPR027417">
    <property type="entry name" value="P-loop_NTPase"/>
</dbReference>
<dbReference type="EMBL" id="BOSL01000005">
    <property type="protein sequence ID" value="GIP52914.1"/>
    <property type="molecule type" value="Genomic_DNA"/>
</dbReference>
<name>A0ABQ4MAB6_9BACL</name>
<dbReference type="SUPFAM" id="SSF52540">
    <property type="entry name" value="P-loop containing nucleoside triphosphate hydrolases"/>
    <property type="match status" value="1"/>
</dbReference>
<accession>A0ABQ4MAB6</accession>
<evidence type="ECO:0000259" key="1">
    <source>
        <dbReference type="Pfam" id="PF13304"/>
    </source>
</evidence>
<dbReference type="Pfam" id="PF13304">
    <property type="entry name" value="AAA_21"/>
    <property type="match status" value="1"/>
</dbReference>
<protein>
    <recommendedName>
        <fullName evidence="1">ATPase AAA-type core domain-containing protein</fullName>
    </recommendedName>
</protein>